<evidence type="ECO:0000256" key="2">
    <source>
        <dbReference type="ARBA" id="ARBA00022490"/>
    </source>
</evidence>
<dbReference type="EMBL" id="JACNIG010000120">
    <property type="protein sequence ID" value="MBC8431178.1"/>
    <property type="molecule type" value="Genomic_DNA"/>
</dbReference>
<dbReference type="InterPro" id="IPR035642">
    <property type="entry name" value="MraZ_N"/>
</dbReference>
<dbReference type="InterPro" id="IPR007159">
    <property type="entry name" value="SpoVT-AbrB_dom"/>
</dbReference>
<evidence type="ECO:0000256" key="3">
    <source>
        <dbReference type="ARBA" id="ARBA00022737"/>
    </source>
</evidence>
<comment type="similarity">
    <text evidence="7">Belongs to the MraZ family.</text>
</comment>
<keyword evidence="5 7" id="KW-0238">DNA-binding</keyword>
<dbReference type="GO" id="GO:0005737">
    <property type="term" value="C:cytoplasm"/>
    <property type="evidence" value="ECO:0007669"/>
    <property type="project" value="UniProtKB-UniRule"/>
</dbReference>
<dbReference type="GO" id="GO:2000143">
    <property type="term" value="P:negative regulation of DNA-templated transcription initiation"/>
    <property type="evidence" value="ECO:0007669"/>
    <property type="project" value="TreeGrafter"/>
</dbReference>
<feature type="domain" description="SpoVT-AbrB" evidence="8">
    <location>
        <begin position="5"/>
        <end position="50"/>
    </location>
</feature>
<evidence type="ECO:0000259" key="8">
    <source>
        <dbReference type="PROSITE" id="PS51740"/>
    </source>
</evidence>
<dbReference type="AlphaFoldDB" id="A0A8J6NZ09"/>
<protein>
    <recommendedName>
        <fullName evidence="1 7">Transcriptional regulator MraZ</fullName>
    </recommendedName>
</protein>
<evidence type="ECO:0000313" key="10">
    <source>
        <dbReference type="Proteomes" id="UP000605201"/>
    </source>
</evidence>
<dbReference type="InterPro" id="IPR035644">
    <property type="entry name" value="MraZ_C"/>
</dbReference>
<evidence type="ECO:0000256" key="1">
    <source>
        <dbReference type="ARBA" id="ARBA00013860"/>
    </source>
</evidence>
<organism evidence="9 10">
    <name type="scientific">Candidatus Desulfatibia vada</name>
    <dbReference type="NCBI Taxonomy" id="2841696"/>
    <lineage>
        <taxon>Bacteria</taxon>
        <taxon>Pseudomonadati</taxon>
        <taxon>Thermodesulfobacteriota</taxon>
        <taxon>Desulfobacteria</taxon>
        <taxon>Desulfobacterales</taxon>
        <taxon>Desulfobacterales incertae sedis</taxon>
        <taxon>Candidatus Desulfatibia</taxon>
    </lineage>
</organism>
<dbReference type="Gene3D" id="3.40.1550.20">
    <property type="entry name" value="Transcriptional regulator MraZ domain"/>
    <property type="match status" value="1"/>
</dbReference>
<keyword evidence="3" id="KW-0677">Repeat</keyword>
<dbReference type="PANTHER" id="PTHR34701">
    <property type="entry name" value="TRANSCRIPTIONAL REGULATOR MRAZ"/>
    <property type="match status" value="1"/>
</dbReference>
<dbReference type="GO" id="GO:0003700">
    <property type="term" value="F:DNA-binding transcription factor activity"/>
    <property type="evidence" value="ECO:0007669"/>
    <property type="project" value="UniProtKB-UniRule"/>
</dbReference>
<evidence type="ECO:0000256" key="5">
    <source>
        <dbReference type="ARBA" id="ARBA00023125"/>
    </source>
</evidence>
<evidence type="ECO:0000313" key="9">
    <source>
        <dbReference type="EMBL" id="MBC8431178.1"/>
    </source>
</evidence>
<evidence type="ECO:0000256" key="6">
    <source>
        <dbReference type="ARBA" id="ARBA00023163"/>
    </source>
</evidence>
<reference evidence="9 10" key="1">
    <citation type="submission" date="2020-08" db="EMBL/GenBank/DDBJ databases">
        <title>Bridging the membrane lipid divide: bacteria of the FCB group superphylum have the potential to synthesize archaeal ether lipids.</title>
        <authorList>
            <person name="Villanueva L."/>
            <person name="Von Meijenfeldt F.A.B."/>
            <person name="Westbye A.B."/>
            <person name="Yadav S."/>
            <person name="Hopmans E.C."/>
            <person name="Dutilh B.E."/>
            <person name="Sinninghe Damste J.S."/>
        </authorList>
    </citation>
    <scope>NUCLEOTIDE SEQUENCE [LARGE SCALE GENOMIC DNA]</scope>
    <source>
        <strain evidence="9">NIOZ-UU17</strain>
    </source>
</reference>
<dbReference type="NCBIfam" id="TIGR00242">
    <property type="entry name" value="division/cell wall cluster transcriptional repressor MraZ"/>
    <property type="match status" value="1"/>
</dbReference>
<dbReference type="HAMAP" id="MF_01008">
    <property type="entry name" value="MraZ"/>
    <property type="match status" value="1"/>
</dbReference>
<name>A0A8J6NZ09_9BACT</name>
<evidence type="ECO:0000256" key="4">
    <source>
        <dbReference type="ARBA" id="ARBA00023015"/>
    </source>
</evidence>
<dbReference type="Proteomes" id="UP000605201">
    <property type="component" value="Unassembled WGS sequence"/>
</dbReference>
<dbReference type="CDD" id="cd16320">
    <property type="entry name" value="MraZ_N"/>
    <property type="match status" value="1"/>
</dbReference>
<dbReference type="Pfam" id="PF02381">
    <property type="entry name" value="MraZ"/>
    <property type="match status" value="2"/>
</dbReference>
<dbReference type="PANTHER" id="PTHR34701:SF1">
    <property type="entry name" value="TRANSCRIPTIONAL REGULATOR MRAZ"/>
    <property type="match status" value="1"/>
</dbReference>
<dbReference type="GO" id="GO:0009295">
    <property type="term" value="C:nucleoid"/>
    <property type="evidence" value="ECO:0007669"/>
    <property type="project" value="UniProtKB-SubCell"/>
</dbReference>
<dbReference type="InterPro" id="IPR038619">
    <property type="entry name" value="MraZ_sf"/>
</dbReference>
<proteinExistence type="inferred from homology"/>
<dbReference type="InterPro" id="IPR003444">
    <property type="entry name" value="MraZ"/>
</dbReference>
<dbReference type="InterPro" id="IPR037914">
    <property type="entry name" value="SpoVT-AbrB_sf"/>
</dbReference>
<comment type="caution">
    <text evidence="9">The sequence shown here is derived from an EMBL/GenBank/DDBJ whole genome shotgun (WGS) entry which is preliminary data.</text>
</comment>
<keyword evidence="2 7" id="KW-0963">Cytoplasm</keyword>
<comment type="subcellular location">
    <subcellularLocation>
        <location evidence="7">Cytoplasm</location>
        <location evidence="7">Nucleoid</location>
    </subcellularLocation>
</comment>
<dbReference type="GO" id="GO:0000976">
    <property type="term" value="F:transcription cis-regulatory region binding"/>
    <property type="evidence" value="ECO:0007669"/>
    <property type="project" value="TreeGrafter"/>
</dbReference>
<accession>A0A8J6NZ09</accession>
<dbReference type="CDD" id="cd16321">
    <property type="entry name" value="MraZ_C"/>
    <property type="match status" value="1"/>
</dbReference>
<dbReference type="PROSITE" id="PS51740">
    <property type="entry name" value="SPOVT_ABRB"/>
    <property type="match status" value="2"/>
</dbReference>
<keyword evidence="4 7" id="KW-0805">Transcription regulation</keyword>
<sequence length="148" mass="17391">MFRGSSLHTIDLKGRIIVPARFREIIKADDNNGIMISRMDSGLVAYTLTEWRKIETRILSLAEKSDNMRRFRRVFIGGAFECPCDKQGRILIPPMLRQYAELSREIVLVGVLDHFEIWSREKWEKENLHMEKDMKKEEVRNEIAKLGL</sequence>
<dbReference type="InterPro" id="IPR020603">
    <property type="entry name" value="MraZ_dom"/>
</dbReference>
<gene>
    <name evidence="7 9" type="primary">mraZ</name>
    <name evidence="9" type="ORF">H8D96_04590</name>
</gene>
<comment type="subunit">
    <text evidence="7">Forms oligomers.</text>
</comment>
<evidence type="ECO:0000256" key="7">
    <source>
        <dbReference type="HAMAP-Rule" id="MF_01008"/>
    </source>
</evidence>
<dbReference type="SUPFAM" id="SSF89447">
    <property type="entry name" value="AbrB/MazE/MraZ-like"/>
    <property type="match status" value="1"/>
</dbReference>
<feature type="domain" description="SpoVT-AbrB" evidence="8">
    <location>
        <begin position="79"/>
        <end position="122"/>
    </location>
</feature>
<keyword evidence="6 7" id="KW-0804">Transcription</keyword>